<keyword evidence="2" id="KW-1185">Reference proteome</keyword>
<comment type="caution">
    <text evidence="1">The sequence shown here is derived from an EMBL/GenBank/DDBJ whole genome shotgun (WGS) entry which is preliminary data.</text>
</comment>
<proteinExistence type="predicted"/>
<dbReference type="Proteomes" id="UP000321893">
    <property type="component" value="Unassembled WGS sequence"/>
</dbReference>
<name>A0A511DUD9_LENKE</name>
<accession>A0A511DUD9</accession>
<gene>
    <name evidence="1" type="ORF">LKE01_12760</name>
</gene>
<dbReference type="EMBL" id="BJVK01000014">
    <property type="protein sequence ID" value="GEL28456.1"/>
    <property type="molecule type" value="Genomic_DNA"/>
</dbReference>
<dbReference type="AlphaFoldDB" id="A0A511DUD9"/>
<organism evidence="1 2">
    <name type="scientific">Lentilactobacillus kefiri</name>
    <name type="common">Lactobacillus kefiri</name>
    <dbReference type="NCBI Taxonomy" id="33962"/>
    <lineage>
        <taxon>Bacteria</taxon>
        <taxon>Bacillati</taxon>
        <taxon>Bacillota</taxon>
        <taxon>Bacilli</taxon>
        <taxon>Lactobacillales</taxon>
        <taxon>Lactobacillaceae</taxon>
        <taxon>Lentilactobacillus</taxon>
    </lineage>
</organism>
<evidence type="ECO:0000313" key="2">
    <source>
        <dbReference type="Proteomes" id="UP000321893"/>
    </source>
</evidence>
<reference evidence="1" key="1">
    <citation type="submission" date="2019-07" db="EMBL/GenBank/DDBJ databases">
        <title>Whole genome shotgun sequence of Lactobacillus kefiri NBRC 15888.</title>
        <authorList>
            <person name="Hosoyama A."/>
            <person name="Uohara A."/>
            <person name="Ohji S."/>
            <person name="Ichikawa N."/>
        </authorList>
    </citation>
    <scope>NUCLEOTIDE SEQUENCE [LARGE SCALE GENOMIC DNA]</scope>
    <source>
        <strain evidence="1">NBRC 15888</strain>
    </source>
</reference>
<protein>
    <submittedName>
        <fullName evidence="1">Uncharacterized protein</fullName>
    </submittedName>
</protein>
<evidence type="ECO:0000313" key="1">
    <source>
        <dbReference type="EMBL" id="GEL28456.1"/>
    </source>
</evidence>
<sequence>MESVISSSNDNPGQIQILHDSTHSFNQLGTIGITTHSLFHVTDWSSPYITAGILNKIFGGIAYG</sequence>